<sequence>MFRTSSKALEESRTRPTVGLVALEPLNGSGSLASCALEDTTSAQLLLELLNSAVALHTKPEGCSFFFSPCKES</sequence>
<gene>
    <name evidence="1" type="ORF">V6N12_020679</name>
</gene>
<dbReference type="EMBL" id="JBBPBM010000039">
    <property type="protein sequence ID" value="KAK8526200.1"/>
    <property type="molecule type" value="Genomic_DNA"/>
</dbReference>
<comment type="caution">
    <text evidence="1">The sequence shown here is derived from an EMBL/GenBank/DDBJ whole genome shotgun (WGS) entry which is preliminary data.</text>
</comment>
<keyword evidence="2" id="KW-1185">Reference proteome</keyword>
<reference evidence="1 2" key="1">
    <citation type="journal article" date="2024" name="G3 (Bethesda)">
        <title>Genome assembly of Hibiscus sabdariffa L. provides insights into metabolisms of medicinal natural products.</title>
        <authorList>
            <person name="Kim T."/>
        </authorList>
    </citation>
    <scope>NUCLEOTIDE SEQUENCE [LARGE SCALE GENOMIC DNA]</scope>
    <source>
        <strain evidence="1">TK-2024</strain>
        <tissue evidence="1">Old leaves</tissue>
    </source>
</reference>
<dbReference type="PROSITE" id="PS51257">
    <property type="entry name" value="PROKAR_LIPOPROTEIN"/>
    <property type="match status" value="1"/>
</dbReference>
<evidence type="ECO:0000313" key="1">
    <source>
        <dbReference type="EMBL" id="KAK8526200.1"/>
    </source>
</evidence>
<proteinExistence type="predicted"/>
<name>A0ABR2CZF1_9ROSI</name>
<evidence type="ECO:0000313" key="2">
    <source>
        <dbReference type="Proteomes" id="UP001472677"/>
    </source>
</evidence>
<dbReference type="Proteomes" id="UP001472677">
    <property type="component" value="Unassembled WGS sequence"/>
</dbReference>
<protein>
    <submittedName>
        <fullName evidence="1">Uncharacterized protein</fullName>
    </submittedName>
</protein>
<organism evidence="1 2">
    <name type="scientific">Hibiscus sabdariffa</name>
    <name type="common">roselle</name>
    <dbReference type="NCBI Taxonomy" id="183260"/>
    <lineage>
        <taxon>Eukaryota</taxon>
        <taxon>Viridiplantae</taxon>
        <taxon>Streptophyta</taxon>
        <taxon>Embryophyta</taxon>
        <taxon>Tracheophyta</taxon>
        <taxon>Spermatophyta</taxon>
        <taxon>Magnoliopsida</taxon>
        <taxon>eudicotyledons</taxon>
        <taxon>Gunneridae</taxon>
        <taxon>Pentapetalae</taxon>
        <taxon>rosids</taxon>
        <taxon>malvids</taxon>
        <taxon>Malvales</taxon>
        <taxon>Malvaceae</taxon>
        <taxon>Malvoideae</taxon>
        <taxon>Hibiscus</taxon>
    </lineage>
</organism>
<accession>A0ABR2CZF1</accession>